<evidence type="ECO:0000313" key="1">
    <source>
        <dbReference type="EMBL" id="GAA0482308.1"/>
    </source>
</evidence>
<evidence type="ECO:0008006" key="3">
    <source>
        <dbReference type="Google" id="ProtNLM"/>
    </source>
</evidence>
<keyword evidence="2" id="KW-1185">Reference proteome</keyword>
<dbReference type="EMBL" id="BAAADO010000001">
    <property type="protein sequence ID" value="GAA0482308.1"/>
    <property type="molecule type" value="Genomic_DNA"/>
</dbReference>
<comment type="caution">
    <text evidence="1">The sequence shown here is derived from an EMBL/GenBank/DDBJ whole genome shotgun (WGS) entry which is preliminary data.</text>
</comment>
<organism evidence="1 2">
    <name type="scientific">Salinibacillus aidingensis</name>
    <dbReference type="NCBI Taxonomy" id="237684"/>
    <lineage>
        <taxon>Bacteria</taxon>
        <taxon>Bacillati</taxon>
        <taxon>Bacillota</taxon>
        <taxon>Bacilli</taxon>
        <taxon>Bacillales</taxon>
        <taxon>Bacillaceae</taxon>
        <taxon>Salinibacillus</taxon>
    </lineage>
</organism>
<reference evidence="2" key="1">
    <citation type="journal article" date="2019" name="Int. J. Syst. Evol. Microbiol.">
        <title>The Global Catalogue of Microorganisms (GCM) 10K type strain sequencing project: providing services to taxonomists for standard genome sequencing and annotation.</title>
        <authorList>
            <consortium name="The Broad Institute Genomics Platform"/>
            <consortium name="The Broad Institute Genome Sequencing Center for Infectious Disease"/>
            <person name="Wu L."/>
            <person name="Ma J."/>
        </authorList>
    </citation>
    <scope>NUCLEOTIDE SEQUENCE [LARGE SCALE GENOMIC DNA]</scope>
    <source>
        <strain evidence="2">JCM 12389</strain>
    </source>
</reference>
<protein>
    <recommendedName>
        <fullName evidence="3">Competence protein ComGE</fullName>
    </recommendedName>
</protein>
<dbReference type="Proteomes" id="UP001500880">
    <property type="component" value="Unassembled WGS sequence"/>
</dbReference>
<proteinExistence type="predicted"/>
<gene>
    <name evidence="1" type="ORF">GCM10008986_03970</name>
</gene>
<sequence length="100" mass="11731">MDMLVTLTFLLAMILIFLPIIQYTRDEHHLLSTRSQMMTELYNEMLNDQEEYPIYKQVKINHTPASIEINLADSSASGCITWENIKRKQESKCIYVKKGF</sequence>
<evidence type="ECO:0000313" key="2">
    <source>
        <dbReference type="Proteomes" id="UP001500880"/>
    </source>
</evidence>
<name>A0ABP3KQZ3_9BACI</name>
<accession>A0ABP3KQZ3</accession>